<proteinExistence type="predicted"/>
<evidence type="ECO:0000259" key="6">
    <source>
        <dbReference type="PROSITE" id="PS50261"/>
    </source>
</evidence>
<evidence type="ECO:0000313" key="8">
    <source>
        <dbReference type="Proteomes" id="UP001652680"/>
    </source>
</evidence>
<dbReference type="CDD" id="cd15039">
    <property type="entry name" value="7tmB3_Methuselah-like"/>
    <property type="match status" value="1"/>
</dbReference>
<feature type="transmembrane region" description="Helical" evidence="5">
    <location>
        <begin position="59"/>
        <end position="79"/>
    </location>
</feature>
<dbReference type="PANTHER" id="PTHR47154">
    <property type="entry name" value="G-PROTEIN COUPLED RECEPTOR MTH-RELATED"/>
    <property type="match status" value="1"/>
</dbReference>
<dbReference type="RefSeq" id="XP_044315342.1">
    <property type="nucleotide sequence ID" value="XM_044459407.1"/>
</dbReference>
<reference evidence="8" key="1">
    <citation type="journal article" date="2021" name="Elife">
        <title>Highly contiguous assemblies of 101 drosophilid genomes.</title>
        <authorList>
            <person name="Kim B.Y."/>
            <person name="Wang J.R."/>
            <person name="Miller D.E."/>
            <person name="Barmina O."/>
            <person name="Delaney E."/>
            <person name="Thompson A."/>
            <person name="Comeault A.A."/>
            <person name="Peede D."/>
            <person name="D'Agostino E.R."/>
            <person name="Pelaez J."/>
            <person name="Aguilar J.M."/>
            <person name="Haji D."/>
            <person name="Matsunaga T."/>
            <person name="Armstrong E.E."/>
            <person name="Zych M."/>
            <person name="Ogawa Y."/>
            <person name="Stamenkovic-Radak M."/>
            <person name="Jelic M."/>
            <person name="Veselinovic M.S."/>
            <person name="Tanaskovic M."/>
            <person name="Eric P."/>
            <person name="Gao J.J."/>
            <person name="Katoh T.K."/>
            <person name="Toda M.J."/>
            <person name="Watabe H."/>
            <person name="Watada M."/>
            <person name="Davis J.S."/>
            <person name="Moyle L.C."/>
            <person name="Manoli G."/>
            <person name="Bertolini E."/>
            <person name="Kostal V."/>
            <person name="Hawley R.S."/>
            <person name="Takahashi A."/>
            <person name="Jones C.D."/>
            <person name="Price D.K."/>
            <person name="Whiteman N."/>
            <person name="Kopp A."/>
            <person name="Matute D.R."/>
            <person name="Petrov D.A."/>
        </authorList>
    </citation>
    <scope>NUCLEOTIDE SEQUENCE [LARGE SCALE GENOMIC DNA]</scope>
</reference>
<dbReference type="PANTHER" id="PTHR47154:SF2">
    <property type="entry name" value="G-PROTEIN COUPLED RECEPTOR MTH-RELATED"/>
    <property type="match status" value="1"/>
</dbReference>
<sequence>MHQSDIRICCLRQKMLPNGKCNDYIQEDLDKYNLILGISLIGFVLTIAVYLYVEKLRNVLGKCLICCIFCRLVLFALMILDDLSLLNDFSSSAGYSAYFFKIASYFWDTVISFHLWKTLTSLATDEPRFRFLKFSAFVWGIAAIPTGVIYYLNRINSGDFDKWVQMHSVTLHECYVTVWKFYTWTFNGAPILILGSFNVTMFTLTVIYIRKVKSQLKKFTPDDDRTTGCFNFSSQNYLLFLRLSVVMGISWILNAITFGPHYDLWGQVFRIVDYIHGSMGVIIFALLILKRSTIELIKKR</sequence>
<organism evidence="7 8">
    <name type="scientific">Drosophila rhopaloa</name>
    <name type="common">Fruit fly</name>
    <dbReference type="NCBI Taxonomy" id="1041015"/>
    <lineage>
        <taxon>Eukaryota</taxon>
        <taxon>Metazoa</taxon>
        <taxon>Ecdysozoa</taxon>
        <taxon>Arthropoda</taxon>
        <taxon>Hexapoda</taxon>
        <taxon>Insecta</taxon>
        <taxon>Pterygota</taxon>
        <taxon>Neoptera</taxon>
        <taxon>Endopterygota</taxon>
        <taxon>Diptera</taxon>
        <taxon>Brachycera</taxon>
        <taxon>Muscomorpha</taxon>
        <taxon>Ephydroidea</taxon>
        <taxon>Drosophilidae</taxon>
        <taxon>Drosophila</taxon>
        <taxon>Sophophora</taxon>
    </lineage>
</organism>
<keyword evidence="8" id="KW-1185">Reference proteome</keyword>
<comment type="subcellular location">
    <subcellularLocation>
        <location evidence="1">Membrane</location>
        <topology evidence="1">Multi-pass membrane protein</topology>
    </subcellularLocation>
</comment>
<evidence type="ECO:0000256" key="2">
    <source>
        <dbReference type="ARBA" id="ARBA00022692"/>
    </source>
</evidence>
<protein>
    <recommendedName>
        <fullName evidence="6">G-protein coupled receptors family 2 profile 2 domain-containing protein</fullName>
    </recommendedName>
</protein>
<dbReference type="GeneID" id="123037696"/>
<evidence type="ECO:0000256" key="1">
    <source>
        <dbReference type="ARBA" id="ARBA00004141"/>
    </source>
</evidence>
<feature type="transmembrane region" description="Helical" evidence="5">
    <location>
        <begin position="131"/>
        <end position="152"/>
    </location>
</feature>
<feature type="transmembrane region" description="Helical" evidence="5">
    <location>
        <begin position="32"/>
        <end position="52"/>
    </location>
</feature>
<feature type="transmembrane region" description="Helical" evidence="5">
    <location>
        <begin position="189"/>
        <end position="209"/>
    </location>
</feature>
<evidence type="ECO:0000256" key="5">
    <source>
        <dbReference type="SAM" id="Phobius"/>
    </source>
</evidence>
<keyword evidence="2 5" id="KW-0812">Transmembrane</keyword>
<feature type="transmembrane region" description="Helical" evidence="5">
    <location>
        <begin position="239"/>
        <end position="259"/>
    </location>
</feature>
<dbReference type="PROSITE" id="PS50261">
    <property type="entry name" value="G_PROTEIN_RECEP_F2_4"/>
    <property type="match status" value="1"/>
</dbReference>
<dbReference type="EnsemblMetazoa" id="XM_044459407.1">
    <property type="protein sequence ID" value="XP_044315342.1"/>
    <property type="gene ID" value="LOC123037696"/>
</dbReference>
<reference evidence="7" key="2">
    <citation type="submission" date="2025-05" db="UniProtKB">
        <authorList>
            <consortium name="EnsemblMetazoa"/>
        </authorList>
    </citation>
    <scope>IDENTIFICATION</scope>
</reference>
<name>A0ABM5J944_DRORH</name>
<keyword evidence="3 5" id="KW-1133">Transmembrane helix</keyword>
<feature type="transmembrane region" description="Helical" evidence="5">
    <location>
        <begin position="99"/>
        <end position="119"/>
    </location>
</feature>
<dbReference type="Proteomes" id="UP001652680">
    <property type="component" value="Unassembled WGS sequence"/>
</dbReference>
<evidence type="ECO:0000256" key="4">
    <source>
        <dbReference type="ARBA" id="ARBA00023136"/>
    </source>
</evidence>
<dbReference type="Gene3D" id="1.20.1070.10">
    <property type="entry name" value="Rhodopsin 7-helix transmembrane proteins"/>
    <property type="match status" value="1"/>
</dbReference>
<accession>A0ABM5J944</accession>
<feature type="transmembrane region" description="Helical" evidence="5">
    <location>
        <begin position="271"/>
        <end position="289"/>
    </location>
</feature>
<dbReference type="InterPro" id="IPR017981">
    <property type="entry name" value="GPCR_2-like_7TM"/>
</dbReference>
<feature type="domain" description="G-protein coupled receptors family 2 profile 2" evidence="6">
    <location>
        <begin position="28"/>
        <end position="288"/>
    </location>
</feature>
<dbReference type="InterPro" id="IPR051384">
    <property type="entry name" value="Mth_GPCR"/>
</dbReference>
<evidence type="ECO:0000313" key="7">
    <source>
        <dbReference type="EnsemblMetazoa" id="XP_044315342.1"/>
    </source>
</evidence>
<keyword evidence="4 5" id="KW-0472">Membrane</keyword>
<evidence type="ECO:0000256" key="3">
    <source>
        <dbReference type="ARBA" id="ARBA00022989"/>
    </source>
</evidence>